<evidence type="ECO:0000313" key="3">
    <source>
        <dbReference type="EMBL" id="MFD2573037.1"/>
    </source>
</evidence>
<evidence type="ECO:0000313" key="4">
    <source>
        <dbReference type="Proteomes" id="UP001597469"/>
    </source>
</evidence>
<feature type="chain" id="PRO_5045851764" evidence="2">
    <location>
        <begin position="19"/>
        <end position="125"/>
    </location>
</feature>
<feature type="signal peptide" evidence="2">
    <location>
        <begin position="1"/>
        <end position="18"/>
    </location>
</feature>
<protein>
    <submittedName>
        <fullName evidence="3">Uncharacterized protein</fullName>
    </submittedName>
</protein>
<proteinExistence type="predicted"/>
<accession>A0ABW5MBV0</accession>
<evidence type="ECO:0000256" key="2">
    <source>
        <dbReference type="SAM" id="SignalP"/>
    </source>
</evidence>
<keyword evidence="4" id="KW-1185">Reference proteome</keyword>
<evidence type="ECO:0000256" key="1">
    <source>
        <dbReference type="SAM" id="Phobius"/>
    </source>
</evidence>
<organism evidence="3 4">
    <name type="scientific">Spirosoma soli</name>
    <dbReference type="NCBI Taxonomy" id="1770529"/>
    <lineage>
        <taxon>Bacteria</taxon>
        <taxon>Pseudomonadati</taxon>
        <taxon>Bacteroidota</taxon>
        <taxon>Cytophagia</taxon>
        <taxon>Cytophagales</taxon>
        <taxon>Cytophagaceae</taxon>
        <taxon>Spirosoma</taxon>
    </lineage>
</organism>
<reference evidence="4" key="1">
    <citation type="journal article" date="2019" name="Int. J. Syst. Evol. Microbiol.">
        <title>The Global Catalogue of Microorganisms (GCM) 10K type strain sequencing project: providing services to taxonomists for standard genome sequencing and annotation.</title>
        <authorList>
            <consortium name="The Broad Institute Genomics Platform"/>
            <consortium name="The Broad Institute Genome Sequencing Center for Infectious Disease"/>
            <person name="Wu L."/>
            <person name="Ma J."/>
        </authorList>
    </citation>
    <scope>NUCLEOTIDE SEQUENCE [LARGE SCALE GENOMIC DNA]</scope>
    <source>
        <strain evidence="4">KCTC 42805</strain>
    </source>
</reference>
<comment type="caution">
    <text evidence="3">The sequence shown here is derived from an EMBL/GenBank/DDBJ whole genome shotgun (WGS) entry which is preliminary data.</text>
</comment>
<keyword evidence="1" id="KW-0812">Transmembrane</keyword>
<name>A0ABW5MBV0_9BACT</name>
<sequence length="125" mass="14171">MKRLLILLLLSVSTIVTTRPSTSSRVKTRISDDGRILSIQIDGFSDRRTIHYNRSFNVVDMNRLEVDLLTFRVFSSQGVTPPFDQMSSLLLAALGLSLFIITLLIVVYRQKRSALMNPVKSLRSE</sequence>
<dbReference type="EMBL" id="JBHULN010000014">
    <property type="protein sequence ID" value="MFD2573037.1"/>
    <property type="molecule type" value="Genomic_DNA"/>
</dbReference>
<feature type="transmembrane region" description="Helical" evidence="1">
    <location>
        <begin position="89"/>
        <end position="108"/>
    </location>
</feature>
<dbReference type="Proteomes" id="UP001597469">
    <property type="component" value="Unassembled WGS sequence"/>
</dbReference>
<keyword evidence="1" id="KW-0472">Membrane</keyword>
<gene>
    <name evidence="3" type="ORF">ACFSUS_20515</name>
</gene>
<keyword evidence="1" id="KW-1133">Transmembrane helix</keyword>
<keyword evidence="2" id="KW-0732">Signal</keyword>
<dbReference type="RefSeq" id="WP_381525632.1">
    <property type="nucleotide sequence ID" value="NZ_JBHULN010000014.1"/>
</dbReference>